<organism evidence="1">
    <name type="scientific">Billgrantia gudaonensis</name>
    <dbReference type="NCBI Taxonomy" id="376427"/>
    <lineage>
        <taxon>Bacteria</taxon>
        <taxon>Pseudomonadati</taxon>
        <taxon>Pseudomonadota</taxon>
        <taxon>Gammaproteobacteria</taxon>
        <taxon>Oceanospirillales</taxon>
        <taxon>Halomonadaceae</taxon>
        <taxon>Billgrantia</taxon>
    </lineage>
</organism>
<protein>
    <submittedName>
        <fullName evidence="1">Uncharacterized protein</fullName>
    </submittedName>
</protein>
<name>A0A432JK22_9GAMM</name>
<accession>A0A432JK22</accession>
<gene>
    <name evidence="1" type="ORF">DSL92_04515</name>
</gene>
<comment type="caution">
    <text evidence="1">The sequence shown here is derived from an EMBL/GenBank/DDBJ whole genome shotgun (WGS) entry which is preliminary data.</text>
</comment>
<dbReference type="EMBL" id="RXHI01000012">
    <property type="protein sequence ID" value="RUA22644.1"/>
    <property type="molecule type" value="Genomic_DNA"/>
</dbReference>
<sequence length="92" mass="10462">MFRLFRRLPRSTALDRALLTVWLGQGQASVVSAALASVAARRCRRLPCGTNRLTEFARLRAIQREDRPWTLIEALALPGVADGAYRTLWWPR</sequence>
<dbReference type="AlphaFoldDB" id="A0A432JK22"/>
<reference evidence="1" key="1">
    <citation type="submission" date="2018-12" db="EMBL/GenBank/DDBJ databases">
        <authorList>
            <person name="Jadhav K."/>
            <person name="Kushwaha B."/>
            <person name="Jadhav I."/>
        </authorList>
    </citation>
    <scope>NUCLEOTIDE SEQUENCE [LARGE SCALE GENOMIC DNA]</scope>
    <source>
        <strain evidence="1">SBS 10</strain>
    </source>
</reference>
<evidence type="ECO:0000313" key="1">
    <source>
        <dbReference type="EMBL" id="RUA22644.1"/>
    </source>
</evidence>
<proteinExistence type="predicted"/>